<keyword evidence="2 6" id="KW-0479">Metal-binding</keyword>
<dbReference type="GO" id="GO:0042586">
    <property type="term" value="F:peptide deformylase activity"/>
    <property type="evidence" value="ECO:0007669"/>
    <property type="project" value="UniProtKB-UniRule"/>
</dbReference>
<dbReference type="KEGG" id="ari:UM93_04450"/>
<dbReference type="InterPro" id="IPR023635">
    <property type="entry name" value="Peptide_deformylase"/>
</dbReference>
<dbReference type="STRING" id="1618207.UM93_04450"/>
<keyword evidence="3 6" id="KW-0378">Hydrolase</keyword>
<sequence length="209" mass="23193">MSATIRASVLQLLEEAQHGALPSIVQAGHPALRAQSEPWDGQLESTELNTLIELMRRVMHAAPGVGLAAPQLGIPLQLAVLEDQHAVPEEVRIAREREPLEFFAVLNPRYLPSGDSRSSFFEGCLSMTGWQAVVPRYRSVELSFFDPDGIAQRREFTGWSARIVQHETDHLAGTLYIDKAELRSLADNHQYAARWAQPGIESAREALGF</sequence>
<dbReference type="Proteomes" id="UP000061839">
    <property type="component" value="Chromosome"/>
</dbReference>
<dbReference type="CDD" id="cd00487">
    <property type="entry name" value="Pep_deformylase"/>
    <property type="match status" value="1"/>
</dbReference>
<keyword evidence="4 6" id="KW-0648">Protein biosynthesis</keyword>
<protein>
    <recommendedName>
        <fullName evidence="6">Peptide deformylase</fullName>
        <shortName evidence="6">PDF</shortName>
        <ecNumber evidence="6">3.5.1.88</ecNumber>
    </recommendedName>
    <alternativeName>
        <fullName evidence="6">Polypeptide deformylase</fullName>
    </alternativeName>
</protein>
<dbReference type="SUPFAM" id="SSF56420">
    <property type="entry name" value="Peptide deformylase"/>
    <property type="match status" value="1"/>
</dbReference>
<dbReference type="InterPro" id="IPR036821">
    <property type="entry name" value="Peptide_deformylase_sf"/>
</dbReference>
<dbReference type="PIRSF" id="PIRSF004749">
    <property type="entry name" value="Pep_def"/>
    <property type="match status" value="1"/>
</dbReference>
<dbReference type="PANTHER" id="PTHR10458:SF2">
    <property type="entry name" value="PEPTIDE DEFORMYLASE, MITOCHONDRIAL"/>
    <property type="match status" value="1"/>
</dbReference>
<feature type="binding site" evidence="6">
    <location>
        <position position="124"/>
    </location>
    <ligand>
        <name>Fe cation</name>
        <dbReference type="ChEBI" id="CHEBI:24875"/>
    </ligand>
</feature>
<evidence type="ECO:0000256" key="3">
    <source>
        <dbReference type="ARBA" id="ARBA00022801"/>
    </source>
</evidence>
<gene>
    <name evidence="6" type="primary">def</name>
    <name evidence="7" type="ORF">UM93_04450</name>
</gene>
<keyword evidence="5 6" id="KW-0408">Iron</keyword>
<evidence type="ECO:0000256" key="2">
    <source>
        <dbReference type="ARBA" id="ARBA00022723"/>
    </source>
</evidence>
<dbReference type="GO" id="GO:0006412">
    <property type="term" value="P:translation"/>
    <property type="evidence" value="ECO:0007669"/>
    <property type="project" value="UniProtKB-UniRule"/>
</dbReference>
<dbReference type="PANTHER" id="PTHR10458">
    <property type="entry name" value="PEPTIDE DEFORMYLASE"/>
    <property type="match status" value="1"/>
</dbReference>
<dbReference type="NCBIfam" id="NF001159">
    <property type="entry name" value="PRK00150.1-3"/>
    <property type="match status" value="1"/>
</dbReference>
<organism evidence="7 8">
    <name type="scientific">Psychromicrobium lacuslunae</name>
    <dbReference type="NCBI Taxonomy" id="1618207"/>
    <lineage>
        <taxon>Bacteria</taxon>
        <taxon>Bacillati</taxon>
        <taxon>Actinomycetota</taxon>
        <taxon>Actinomycetes</taxon>
        <taxon>Micrococcales</taxon>
        <taxon>Micrococcaceae</taxon>
        <taxon>Psychromicrobium</taxon>
    </lineage>
</organism>
<evidence type="ECO:0000256" key="6">
    <source>
        <dbReference type="HAMAP-Rule" id="MF_00163"/>
    </source>
</evidence>
<evidence type="ECO:0000313" key="8">
    <source>
        <dbReference type="Proteomes" id="UP000061839"/>
    </source>
</evidence>
<dbReference type="EC" id="3.5.1.88" evidence="6"/>
<dbReference type="EMBL" id="CP011005">
    <property type="protein sequence ID" value="AJT40948.1"/>
    <property type="molecule type" value="Genomic_DNA"/>
</dbReference>
<feature type="active site" evidence="6">
    <location>
        <position position="167"/>
    </location>
</feature>
<dbReference type="GO" id="GO:0046872">
    <property type="term" value="F:metal ion binding"/>
    <property type="evidence" value="ECO:0007669"/>
    <property type="project" value="UniProtKB-KW"/>
</dbReference>
<accession>A0A0D4BX99</accession>
<dbReference type="Pfam" id="PF01327">
    <property type="entry name" value="Pep_deformylase"/>
    <property type="match status" value="1"/>
</dbReference>
<evidence type="ECO:0000256" key="5">
    <source>
        <dbReference type="ARBA" id="ARBA00023004"/>
    </source>
</evidence>
<dbReference type="PRINTS" id="PR01576">
    <property type="entry name" value="PDEFORMYLASE"/>
</dbReference>
<dbReference type="AlphaFoldDB" id="A0A0D4BX99"/>
<dbReference type="HOGENOM" id="CLU_061901_5_2_11"/>
<dbReference type="Gene3D" id="3.90.45.10">
    <property type="entry name" value="Peptide deformylase"/>
    <property type="match status" value="1"/>
</dbReference>
<evidence type="ECO:0000256" key="1">
    <source>
        <dbReference type="ARBA" id="ARBA00010759"/>
    </source>
</evidence>
<dbReference type="PATRIC" id="fig|1618207.4.peg.905"/>
<feature type="binding site" evidence="6">
    <location>
        <position position="170"/>
    </location>
    <ligand>
        <name>Fe cation</name>
        <dbReference type="ChEBI" id="CHEBI:24875"/>
    </ligand>
</feature>
<comment type="catalytic activity">
    <reaction evidence="6">
        <text>N-terminal N-formyl-L-methionyl-[peptide] + H2O = N-terminal L-methionyl-[peptide] + formate</text>
        <dbReference type="Rhea" id="RHEA:24420"/>
        <dbReference type="Rhea" id="RHEA-COMP:10639"/>
        <dbReference type="Rhea" id="RHEA-COMP:10640"/>
        <dbReference type="ChEBI" id="CHEBI:15377"/>
        <dbReference type="ChEBI" id="CHEBI:15740"/>
        <dbReference type="ChEBI" id="CHEBI:49298"/>
        <dbReference type="ChEBI" id="CHEBI:64731"/>
        <dbReference type="EC" id="3.5.1.88"/>
    </reaction>
</comment>
<comment type="function">
    <text evidence="6">Removes the formyl group from the N-terminal Met of newly synthesized proteins. Requires at least a dipeptide for an efficient rate of reaction. N-terminal L-methionine is a prerequisite for activity but the enzyme has broad specificity at other positions.</text>
</comment>
<dbReference type="FunFam" id="3.90.45.10:FF:000003">
    <property type="entry name" value="Peptide deformylase"/>
    <property type="match status" value="1"/>
</dbReference>
<comment type="cofactor">
    <cofactor evidence="6">
        <name>Fe(2+)</name>
        <dbReference type="ChEBI" id="CHEBI:29033"/>
    </cofactor>
    <text evidence="6">Binds 1 Fe(2+) ion.</text>
</comment>
<keyword evidence="8" id="KW-1185">Reference proteome</keyword>
<dbReference type="HAMAP" id="MF_00163">
    <property type="entry name" value="Pep_deformylase"/>
    <property type="match status" value="1"/>
</dbReference>
<dbReference type="RefSeq" id="WP_045073923.1">
    <property type="nucleotide sequence ID" value="NZ_CP011005.1"/>
</dbReference>
<evidence type="ECO:0000313" key="7">
    <source>
        <dbReference type="EMBL" id="AJT40948.1"/>
    </source>
</evidence>
<dbReference type="OrthoDB" id="9804313at2"/>
<evidence type="ECO:0000256" key="4">
    <source>
        <dbReference type="ARBA" id="ARBA00022917"/>
    </source>
</evidence>
<name>A0A0D4BX99_9MICC</name>
<feature type="binding site" evidence="6">
    <location>
        <position position="166"/>
    </location>
    <ligand>
        <name>Fe cation</name>
        <dbReference type="ChEBI" id="CHEBI:24875"/>
    </ligand>
</feature>
<proteinExistence type="inferred from homology"/>
<reference evidence="7 8" key="1">
    <citation type="journal article" date="2015" name="Genome Announc.">
        <title>Complete Genome Sequencing of Protease-Producing Novel Arthrobacter sp. Strain IHBB 11108 Using PacBio Single-Molecule Real-Time Sequencing Technology.</title>
        <authorList>
            <person name="Kiran S."/>
            <person name="Swarnkar M.K."/>
            <person name="Pal M."/>
            <person name="Thakur R."/>
            <person name="Tewari R."/>
            <person name="Singh A.K."/>
            <person name="Gulati A."/>
        </authorList>
    </citation>
    <scope>NUCLEOTIDE SEQUENCE [LARGE SCALE GENOMIC DNA]</scope>
    <source>
        <strain evidence="7 8">IHBB 11108</strain>
    </source>
</reference>
<comment type="similarity">
    <text evidence="1 6">Belongs to the polypeptide deformylase family.</text>
</comment>